<comment type="caution">
    <text evidence="2">The sequence shown here is derived from an EMBL/GenBank/DDBJ whole genome shotgun (WGS) entry which is preliminary data.</text>
</comment>
<organism evidence="2 3">
    <name type="scientific">Steccherinum ochraceum</name>
    <dbReference type="NCBI Taxonomy" id="92696"/>
    <lineage>
        <taxon>Eukaryota</taxon>
        <taxon>Fungi</taxon>
        <taxon>Dikarya</taxon>
        <taxon>Basidiomycota</taxon>
        <taxon>Agaricomycotina</taxon>
        <taxon>Agaricomycetes</taxon>
        <taxon>Polyporales</taxon>
        <taxon>Steccherinaceae</taxon>
        <taxon>Steccherinum</taxon>
    </lineage>
</organism>
<dbReference type="EMBL" id="RWJN01000390">
    <property type="protein sequence ID" value="TCD62239.1"/>
    <property type="molecule type" value="Genomic_DNA"/>
</dbReference>
<dbReference type="Pfam" id="PF00179">
    <property type="entry name" value="UQ_con"/>
    <property type="match status" value="1"/>
</dbReference>
<keyword evidence="3" id="KW-1185">Reference proteome</keyword>
<evidence type="ECO:0000313" key="3">
    <source>
        <dbReference type="Proteomes" id="UP000292702"/>
    </source>
</evidence>
<feature type="domain" description="UBC core" evidence="1">
    <location>
        <begin position="55"/>
        <end position="183"/>
    </location>
</feature>
<gene>
    <name evidence="2" type="ORF">EIP91_007198</name>
</gene>
<accession>A0A4R0RCU9</accession>
<dbReference type="InterPro" id="IPR016135">
    <property type="entry name" value="UBQ-conjugating_enzyme/RWD"/>
</dbReference>
<dbReference type="Gene3D" id="3.10.110.10">
    <property type="entry name" value="Ubiquitin Conjugating Enzyme"/>
    <property type="match status" value="1"/>
</dbReference>
<proteinExistence type="predicted"/>
<name>A0A4R0RCU9_9APHY</name>
<dbReference type="Proteomes" id="UP000292702">
    <property type="component" value="Unassembled WGS sequence"/>
</dbReference>
<evidence type="ECO:0000259" key="1">
    <source>
        <dbReference type="Pfam" id="PF00179"/>
    </source>
</evidence>
<dbReference type="SUPFAM" id="SSF54495">
    <property type="entry name" value="UBC-like"/>
    <property type="match status" value="1"/>
</dbReference>
<dbReference type="InterPro" id="IPR000608">
    <property type="entry name" value="UBC"/>
</dbReference>
<reference evidence="2 3" key="1">
    <citation type="submission" date="2018-11" db="EMBL/GenBank/DDBJ databases">
        <title>Genome assembly of Steccherinum ochraceum LE-BIN_3174, the white-rot fungus of the Steccherinaceae family (The Residual Polyporoid clade, Polyporales, Basidiomycota).</title>
        <authorList>
            <person name="Fedorova T.V."/>
            <person name="Glazunova O.A."/>
            <person name="Landesman E.O."/>
            <person name="Moiseenko K.V."/>
            <person name="Psurtseva N.V."/>
            <person name="Savinova O.S."/>
            <person name="Shakhova N.V."/>
            <person name="Tyazhelova T.V."/>
            <person name="Vasina D.V."/>
        </authorList>
    </citation>
    <scope>NUCLEOTIDE SEQUENCE [LARGE SCALE GENOMIC DNA]</scope>
    <source>
        <strain evidence="2 3">LE-BIN_3174</strain>
    </source>
</reference>
<protein>
    <recommendedName>
        <fullName evidence="1">UBC core domain-containing protein</fullName>
    </recommendedName>
</protein>
<dbReference type="AlphaFoldDB" id="A0A4R0RCU9"/>
<evidence type="ECO:0000313" key="2">
    <source>
        <dbReference type="EMBL" id="TCD62239.1"/>
    </source>
</evidence>
<sequence>MPYMVFKNPKNMTQTYYEGYGTQAAAVSLVCLPAELQELRYELSANVRLSYRHLWQRNAPFVFKLTITPARGKYMNQTYVFSITIPYDYPNSPPTLAIEEASKVHNCTPFEALVKKILKYTFFQSRFVSKWDPELQVKIQAIRYGEGSSGQCQEPSSPHPNGWTSAMRLSNIVSSVIAVLGGPSQVNV</sequence>